<comment type="subcellular location">
    <subcellularLocation>
        <location evidence="6">Plastid</location>
        <location evidence="6">Chloroplast</location>
    </subcellularLocation>
</comment>
<comment type="subunit">
    <text evidence="6">Part of the 30S ribosomal subunit.</text>
</comment>
<proteinExistence type="inferred from homology"/>
<sequence length="61" mass="7118">MDNIKFDYKQTLVLNNFITDQGKILSRRVNKLTAKQQRELNCAIKQARVLAILPFLNQNLD</sequence>
<gene>
    <name evidence="6 8" type="primary">rps18</name>
</gene>
<dbReference type="GO" id="GO:0070181">
    <property type="term" value="F:small ribosomal subunit rRNA binding"/>
    <property type="evidence" value="ECO:0007669"/>
    <property type="project" value="TreeGrafter"/>
</dbReference>
<dbReference type="InterPro" id="IPR001648">
    <property type="entry name" value="Ribosomal_bS18"/>
</dbReference>
<dbReference type="GO" id="GO:0005840">
    <property type="term" value="C:ribosome"/>
    <property type="evidence" value="ECO:0007669"/>
    <property type="project" value="UniProtKB-KW"/>
</dbReference>
<dbReference type="PANTHER" id="PTHR13479:SF40">
    <property type="entry name" value="SMALL RIBOSOMAL SUBUNIT PROTEIN BS18M"/>
    <property type="match status" value="1"/>
</dbReference>
<evidence type="ECO:0000256" key="7">
    <source>
        <dbReference type="RuleBase" id="RU003910"/>
    </source>
</evidence>
<dbReference type="PANTHER" id="PTHR13479">
    <property type="entry name" value="30S RIBOSOMAL PROTEIN S18"/>
    <property type="match status" value="1"/>
</dbReference>
<evidence type="ECO:0000313" key="8">
    <source>
        <dbReference type="EMBL" id="AID67488.1"/>
    </source>
</evidence>
<dbReference type="Gene3D" id="4.10.640.10">
    <property type="entry name" value="Ribosomal protein S18"/>
    <property type="match status" value="1"/>
</dbReference>
<dbReference type="InterPro" id="IPR036870">
    <property type="entry name" value="Ribosomal_bS18_sf"/>
</dbReference>
<keyword evidence="3 6" id="KW-0689">Ribosomal protein</keyword>
<dbReference type="EMBL" id="KJ746597">
    <property type="protein sequence ID" value="AID67488.1"/>
    <property type="molecule type" value="Genomic_DNA"/>
</dbReference>
<keyword evidence="8" id="KW-0934">Plastid</keyword>
<comment type="similarity">
    <text evidence="1 6 7">Belongs to the bacterial ribosomal protein bS18 family.</text>
</comment>
<dbReference type="GO" id="GO:0009507">
    <property type="term" value="C:chloroplast"/>
    <property type="evidence" value="ECO:0007669"/>
    <property type="project" value="UniProtKB-SubCell"/>
</dbReference>
<name>A0A088CI81_9VIRI</name>
<keyword evidence="6" id="KW-0699">rRNA-binding</keyword>
<dbReference type="GO" id="GO:0003735">
    <property type="term" value="F:structural constituent of ribosome"/>
    <property type="evidence" value="ECO:0007669"/>
    <property type="project" value="InterPro"/>
</dbReference>
<keyword evidence="4 6" id="KW-0687">Ribonucleoprotein</keyword>
<dbReference type="NCBIfam" id="TIGR00165">
    <property type="entry name" value="S18"/>
    <property type="match status" value="1"/>
</dbReference>
<evidence type="ECO:0000256" key="1">
    <source>
        <dbReference type="ARBA" id="ARBA00005589"/>
    </source>
</evidence>
<protein>
    <recommendedName>
        <fullName evidence="5 6">Small ribosomal subunit protein bS18c</fullName>
    </recommendedName>
</protein>
<keyword evidence="8" id="KW-0150">Chloroplast</keyword>
<evidence type="ECO:0000256" key="4">
    <source>
        <dbReference type="ARBA" id="ARBA00023274"/>
    </source>
</evidence>
<dbReference type="GO" id="GO:1990904">
    <property type="term" value="C:ribonucleoprotein complex"/>
    <property type="evidence" value="ECO:0007669"/>
    <property type="project" value="UniProtKB-KW"/>
</dbReference>
<dbReference type="Pfam" id="PF01084">
    <property type="entry name" value="Ribosomal_S18"/>
    <property type="match status" value="1"/>
</dbReference>
<geneLocation type="chloroplast" evidence="8"/>
<evidence type="ECO:0000256" key="3">
    <source>
        <dbReference type="ARBA" id="ARBA00022980"/>
    </source>
</evidence>
<evidence type="ECO:0000256" key="6">
    <source>
        <dbReference type="HAMAP-Rule" id="MF_00270"/>
    </source>
</evidence>
<dbReference type="HAMAP" id="MF_00270">
    <property type="entry name" value="Ribosomal_bS18"/>
    <property type="match status" value="1"/>
</dbReference>
<reference evidence="8" key="1">
    <citation type="journal article" date="2014" name="BMC Genomics">
        <title>Six newly sequenced chloroplast genomes from prasinophyte green algae provide insights into the relationships among prasinophyte lineages and the diversity of streamlined genome architecture in picoplanktonic species.</title>
        <authorList>
            <person name="Lemieux C."/>
            <person name="Otis C."/>
            <person name="Turmel M."/>
        </authorList>
    </citation>
    <scope>NUCLEOTIDE SEQUENCE</scope>
</reference>
<dbReference type="GO" id="GO:0006412">
    <property type="term" value="P:translation"/>
    <property type="evidence" value="ECO:0007669"/>
    <property type="project" value="UniProtKB-UniRule"/>
</dbReference>
<accession>A0A088CI81</accession>
<organism evidence="8">
    <name type="scientific">Prasinococcus sp. CCMP1194</name>
    <dbReference type="NCBI Taxonomy" id="110672"/>
    <lineage>
        <taxon>Eukaryota</taxon>
        <taxon>Viridiplantae</taxon>
        <taxon>Prasinodermophyta</taxon>
        <taxon>Palmophyllophyceae</taxon>
        <taxon>Prasinococcales</taxon>
        <taxon>Prasinococcaceae</taxon>
        <taxon>Prasinococcus</taxon>
    </lineage>
</organism>
<dbReference type="SUPFAM" id="SSF46911">
    <property type="entry name" value="Ribosomal protein S18"/>
    <property type="match status" value="1"/>
</dbReference>
<dbReference type="PRINTS" id="PR00974">
    <property type="entry name" value="RIBOSOMALS18"/>
</dbReference>
<keyword evidence="2 6" id="KW-0694">RNA-binding</keyword>
<evidence type="ECO:0000256" key="2">
    <source>
        <dbReference type="ARBA" id="ARBA00022884"/>
    </source>
</evidence>
<evidence type="ECO:0000256" key="5">
    <source>
        <dbReference type="ARBA" id="ARBA00035266"/>
    </source>
</evidence>
<dbReference type="AlphaFoldDB" id="A0A088CI81"/>